<dbReference type="AlphaFoldDB" id="A0A814KVP5"/>
<evidence type="ECO:0000313" key="3">
    <source>
        <dbReference type="EMBL" id="CAF1286954.1"/>
    </source>
</evidence>
<accession>A0A814KVP5</accession>
<dbReference type="EMBL" id="CAJNOR010001013">
    <property type="protein sequence ID" value="CAF1056564.1"/>
    <property type="molecule type" value="Genomic_DNA"/>
</dbReference>
<keyword evidence="1" id="KW-0732">Signal</keyword>
<comment type="caution">
    <text evidence="2">The sequence shown here is derived from an EMBL/GenBank/DDBJ whole genome shotgun (WGS) entry which is preliminary data.</text>
</comment>
<feature type="chain" id="PRO_5036410419" evidence="1">
    <location>
        <begin position="22"/>
        <end position="157"/>
    </location>
</feature>
<feature type="signal peptide" evidence="1">
    <location>
        <begin position="1"/>
        <end position="21"/>
    </location>
</feature>
<organism evidence="2 4">
    <name type="scientific">Adineta ricciae</name>
    <name type="common">Rotifer</name>
    <dbReference type="NCBI Taxonomy" id="249248"/>
    <lineage>
        <taxon>Eukaryota</taxon>
        <taxon>Metazoa</taxon>
        <taxon>Spiralia</taxon>
        <taxon>Gnathifera</taxon>
        <taxon>Rotifera</taxon>
        <taxon>Eurotatoria</taxon>
        <taxon>Bdelloidea</taxon>
        <taxon>Adinetida</taxon>
        <taxon>Adinetidae</taxon>
        <taxon>Adineta</taxon>
    </lineage>
</organism>
<evidence type="ECO:0000313" key="4">
    <source>
        <dbReference type="Proteomes" id="UP000663828"/>
    </source>
</evidence>
<evidence type="ECO:0000313" key="2">
    <source>
        <dbReference type="EMBL" id="CAF1056564.1"/>
    </source>
</evidence>
<keyword evidence="4" id="KW-1185">Reference proteome</keyword>
<proteinExistence type="predicted"/>
<dbReference type="OrthoDB" id="9971767at2759"/>
<reference evidence="2" key="1">
    <citation type="submission" date="2021-02" db="EMBL/GenBank/DDBJ databases">
        <authorList>
            <person name="Nowell W R."/>
        </authorList>
    </citation>
    <scope>NUCLEOTIDE SEQUENCE</scope>
</reference>
<dbReference type="Proteomes" id="UP000663828">
    <property type="component" value="Unassembled WGS sequence"/>
</dbReference>
<dbReference type="Proteomes" id="UP000663852">
    <property type="component" value="Unassembled WGS sequence"/>
</dbReference>
<protein>
    <submittedName>
        <fullName evidence="2">Uncharacterized protein</fullName>
    </submittedName>
</protein>
<sequence length="157" mass="18035">MYKASAFILTITILFCSKINAATIERTDTETGQLEISEELFKGLAECDKNVVEVEPIDKHQYRALKLIPYDIIIKPPTNCWALYRRYMAANAQKFKEIANKTCKNYIGCWCCPGGGLCVTFIVKPDFWRCFVIDLPIFIEKLPKIPVFEVEKDIITQ</sequence>
<gene>
    <name evidence="3" type="ORF">EDS130_LOCUS29869</name>
    <name evidence="2" type="ORF">XAT740_LOCUS16054</name>
</gene>
<dbReference type="EMBL" id="CAJNOJ010000205">
    <property type="protein sequence ID" value="CAF1286954.1"/>
    <property type="molecule type" value="Genomic_DNA"/>
</dbReference>
<evidence type="ECO:0000256" key="1">
    <source>
        <dbReference type="SAM" id="SignalP"/>
    </source>
</evidence>
<name>A0A814KVP5_ADIRI</name>